<reference evidence="1 2" key="1">
    <citation type="submission" date="2012-02" db="EMBL/GenBank/DDBJ databases">
        <title>The Genome Sequence of Bacteroides dorei CL02T12C06.</title>
        <authorList>
            <consortium name="The Broad Institute Genome Sequencing Platform"/>
            <person name="Earl A."/>
            <person name="Ward D."/>
            <person name="Feldgarden M."/>
            <person name="Gevers D."/>
            <person name="Zitomersky N.L."/>
            <person name="Coyne M.J."/>
            <person name="Comstock L.E."/>
            <person name="Young S.K."/>
            <person name="Zeng Q."/>
            <person name="Gargeya S."/>
            <person name="Fitzgerald M."/>
            <person name="Haas B."/>
            <person name="Abouelleil A."/>
            <person name="Alvarado L."/>
            <person name="Arachchi H.M."/>
            <person name="Berlin A."/>
            <person name="Chapman S.B."/>
            <person name="Gearin G."/>
            <person name="Goldberg J."/>
            <person name="Griggs A."/>
            <person name="Gujja S."/>
            <person name="Hansen M."/>
            <person name="Heiman D."/>
            <person name="Howarth C."/>
            <person name="Larimer J."/>
            <person name="Lui A."/>
            <person name="MacDonald P.J.P."/>
            <person name="McCowen C."/>
            <person name="Montmayeur A."/>
            <person name="Murphy C."/>
            <person name="Neiman D."/>
            <person name="Pearson M."/>
            <person name="Priest M."/>
            <person name="Roberts A."/>
            <person name="Saif S."/>
            <person name="Shea T."/>
            <person name="Sisk P."/>
            <person name="Stolte C."/>
            <person name="Sykes S."/>
            <person name="Wortman J."/>
            <person name="Nusbaum C."/>
            <person name="Birren B."/>
        </authorList>
    </citation>
    <scope>NUCLEOTIDE SEQUENCE [LARGE SCALE GENOMIC DNA]</scope>
    <source>
        <strain evidence="1 2">CL02T12C06</strain>
    </source>
</reference>
<dbReference type="EMBL" id="AGXJ01000033">
    <property type="protein sequence ID" value="EIY34833.1"/>
    <property type="molecule type" value="Genomic_DNA"/>
</dbReference>
<dbReference type="HOGENOM" id="CLU_3425520_0_0_10"/>
<accession>I9QZ27</accession>
<feature type="non-terminal residue" evidence="1">
    <location>
        <position position="22"/>
    </location>
</feature>
<gene>
    <name evidence="1" type="ORF">HMPREF1064_02134</name>
</gene>
<evidence type="ECO:0000313" key="1">
    <source>
        <dbReference type="EMBL" id="EIY34833.1"/>
    </source>
</evidence>
<name>I9QZ27_9BACT</name>
<comment type="caution">
    <text evidence="1">The sequence shown here is derived from an EMBL/GenBank/DDBJ whole genome shotgun (WGS) entry which is preliminary data.</text>
</comment>
<sequence length="22" mass="2699">MKDRKNSSLLGRLDKFQRLFFV</sequence>
<keyword evidence="2" id="KW-1185">Reference proteome</keyword>
<proteinExistence type="predicted"/>
<dbReference type="AlphaFoldDB" id="I9QZ27"/>
<dbReference type="Proteomes" id="UP000005974">
    <property type="component" value="Unassembled WGS sequence"/>
</dbReference>
<organism evidence="1 2">
    <name type="scientific">Phocaeicola dorei CL02T12C06</name>
    <dbReference type="NCBI Taxonomy" id="997876"/>
    <lineage>
        <taxon>Bacteria</taxon>
        <taxon>Pseudomonadati</taxon>
        <taxon>Bacteroidota</taxon>
        <taxon>Bacteroidia</taxon>
        <taxon>Bacteroidales</taxon>
        <taxon>Bacteroidaceae</taxon>
        <taxon>Phocaeicola</taxon>
    </lineage>
</organism>
<protein>
    <submittedName>
        <fullName evidence="1">Uncharacterized protein</fullName>
    </submittedName>
</protein>
<evidence type="ECO:0000313" key="2">
    <source>
        <dbReference type="Proteomes" id="UP000005974"/>
    </source>
</evidence>